<accession>A0A7D5M4H2</accession>
<dbReference type="AlphaFoldDB" id="A0A7D5M4H2"/>
<sequence>MTAQEKELLKKTDNVSIRIDSDLSSKLHEKCLEQKISLNTLINHLLEKQVNWNELTTEMGWVSMFRSTFRELSDSVPKEKIEKIAVATGTSDFKNSLNYMYGYIDLDSILDLFKKRCLSNNVQYREMFVNGVRKIIIHHDLGKNWPLLIVGQINTILNEIGYRTLNEEYNKLGFSFEIVKTEDL</sequence>
<dbReference type="OrthoDB" id="1583at2157"/>
<dbReference type="EMBL" id="CP026994">
    <property type="protein sequence ID" value="QLH04547.1"/>
    <property type="molecule type" value="Genomic_DNA"/>
</dbReference>
<keyword evidence="2" id="KW-1185">Reference proteome</keyword>
<dbReference type="RefSeq" id="WP_179363441.1">
    <property type="nucleotide sequence ID" value="NZ_CP026994.1"/>
</dbReference>
<reference evidence="1 2" key="1">
    <citation type="submission" date="2018-02" db="EMBL/GenBank/DDBJ databases">
        <title>Complete genome of Nitrosopumilus oxyclinae HCE1.</title>
        <authorList>
            <person name="Qin W."/>
            <person name="Zheng Y."/>
            <person name="Stahl D.A."/>
        </authorList>
    </citation>
    <scope>NUCLEOTIDE SEQUENCE [LARGE SCALE GENOMIC DNA]</scope>
    <source>
        <strain evidence="1 2">HCE1</strain>
    </source>
</reference>
<protein>
    <submittedName>
        <fullName evidence="1">Uncharacterized protein</fullName>
    </submittedName>
</protein>
<dbReference type="Proteomes" id="UP000509441">
    <property type="component" value="Chromosome"/>
</dbReference>
<evidence type="ECO:0000313" key="1">
    <source>
        <dbReference type="EMBL" id="QLH04547.1"/>
    </source>
</evidence>
<name>A0A7D5M4H2_9ARCH</name>
<dbReference type="KEGG" id="nox:C5F49_03855"/>
<gene>
    <name evidence="1" type="ORF">C5F49_03855</name>
</gene>
<organism evidence="1 2">
    <name type="scientific">Nitrosopumilus oxyclinae</name>
    <dbReference type="NCBI Taxonomy" id="1959104"/>
    <lineage>
        <taxon>Archaea</taxon>
        <taxon>Nitrososphaerota</taxon>
        <taxon>Nitrososphaeria</taxon>
        <taxon>Nitrosopumilales</taxon>
        <taxon>Nitrosopumilaceae</taxon>
        <taxon>Nitrosopumilus</taxon>
    </lineage>
</organism>
<dbReference type="GeneID" id="56061066"/>
<evidence type="ECO:0000313" key="2">
    <source>
        <dbReference type="Proteomes" id="UP000509441"/>
    </source>
</evidence>
<proteinExistence type="predicted"/>